<dbReference type="GO" id="GO:0000278">
    <property type="term" value="P:mitotic cell cycle"/>
    <property type="evidence" value="ECO:0007669"/>
    <property type="project" value="InterPro"/>
</dbReference>
<dbReference type="Pfam" id="PF08651">
    <property type="entry name" value="DASH_Duo1"/>
    <property type="match status" value="1"/>
</dbReference>
<dbReference type="OrthoDB" id="10260614at2759"/>
<feature type="compositionally biased region" description="Basic and acidic residues" evidence="1">
    <location>
        <begin position="270"/>
        <end position="281"/>
    </location>
</feature>
<dbReference type="EMBL" id="NHYE01001417">
    <property type="protein sequence ID" value="PPQ95718.1"/>
    <property type="molecule type" value="Genomic_DNA"/>
</dbReference>
<dbReference type="InterPro" id="IPR004082">
    <property type="entry name" value="OBERON"/>
</dbReference>
<dbReference type="CDD" id="cd03426">
    <property type="entry name" value="NUDIX_CoAse_Nudt7"/>
    <property type="match status" value="1"/>
</dbReference>
<accession>A0A409XY67</accession>
<dbReference type="STRING" id="231916.A0A409XY67"/>
<dbReference type="AlphaFoldDB" id="A0A409XY67"/>
<comment type="caution">
    <text evidence="3">The sequence shown here is derived from an EMBL/GenBank/DDBJ whole genome shotgun (WGS) entry which is preliminary data.</text>
</comment>
<evidence type="ECO:0000313" key="4">
    <source>
        <dbReference type="Proteomes" id="UP000284706"/>
    </source>
</evidence>
<proteinExistence type="predicted"/>
<dbReference type="InterPro" id="IPR015797">
    <property type="entry name" value="NUDIX_hydrolase-like_dom_sf"/>
</dbReference>
<protein>
    <recommendedName>
        <fullName evidence="2">Nudix hydrolase domain-containing protein</fullName>
    </recommendedName>
</protein>
<dbReference type="GO" id="GO:0010945">
    <property type="term" value="F:coenzyme A diphosphatase activity"/>
    <property type="evidence" value="ECO:0007669"/>
    <property type="project" value="InterPro"/>
</dbReference>
<dbReference type="PANTHER" id="PTHR12992">
    <property type="entry name" value="NUDIX HYDROLASE"/>
    <property type="match status" value="1"/>
</dbReference>
<evidence type="ECO:0000256" key="1">
    <source>
        <dbReference type="SAM" id="MobiDB-lite"/>
    </source>
</evidence>
<evidence type="ECO:0000313" key="3">
    <source>
        <dbReference type="EMBL" id="PPQ95718.1"/>
    </source>
</evidence>
<organism evidence="3 4">
    <name type="scientific">Gymnopilus dilepis</name>
    <dbReference type="NCBI Taxonomy" id="231916"/>
    <lineage>
        <taxon>Eukaryota</taxon>
        <taxon>Fungi</taxon>
        <taxon>Dikarya</taxon>
        <taxon>Basidiomycota</taxon>
        <taxon>Agaricomycotina</taxon>
        <taxon>Agaricomycetes</taxon>
        <taxon>Agaricomycetidae</taxon>
        <taxon>Agaricales</taxon>
        <taxon>Agaricineae</taxon>
        <taxon>Hymenogastraceae</taxon>
        <taxon>Gymnopilus</taxon>
    </lineage>
</organism>
<gene>
    <name evidence="3" type="ORF">CVT26_008361</name>
</gene>
<evidence type="ECO:0000259" key="2">
    <source>
        <dbReference type="PROSITE" id="PS51462"/>
    </source>
</evidence>
<dbReference type="InterPro" id="IPR045121">
    <property type="entry name" value="CoAse"/>
</dbReference>
<dbReference type="PROSITE" id="PS51462">
    <property type="entry name" value="NUDIX"/>
    <property type="match status" value="1"/>
</dbReference>
<reference evidence="3 4" key="1">
    <citation type="journal article" date="2018" name="Evol. Lett.">
        <title>Horizontal gene cluster transfer increased hallucinogenic mushroom diversity.</title>
        <authorList>
            <person name="Reynolds H.T."/>
            <person name="Vijayakumar V."/>
            <person name="Gluck-Thaler E."/>
            <person name="Korotkin H.B."/>
            <person name="Matheny P.B."/>
            <person name="Slot J.C."/>
        </authorList>
    </citation>
    <scope>NUCLEOTIDE SEQUENCE [LARGE SCALE GENOMIC DNA]</scope>
    <source>
        <strain evidence="3 4">SRW20</strain>
    </source>
</reference>
<dbReference type="PRINTS" id="PR01544">
    <property type="entry name" value="ARATH130DUF"/>
</dbReference>
<dbReference type="GO" id="GO:0015938">
    <property type="term" value="P:coenzyme A catabolic process"/>
    <property type="evidence" value="ECO:0007669"/>
    <property type="project" value="TreeGrafter"/>
</dbReference>
<dbReference type="InParanoid" id="A0A409XY67"/>
<dbReference type="GO" id="GO:0072686">
    <property type="term" value="C:mitotic spindle"/>
    <property type="evidence" value="ECO:0007669"/>
    <property type="project" value="InterPro"/>
</dbReference>
<dbReference type="GO" id="GO:0042729">
    <property type="term" value="C:DASH complex"/>
    <property type="evidence" value="ECO:0007669"/>
    <property type="project" value="InterPro"/>
</dbReference>
<keyword evidence="4" id="KW-1185">Reference proteome</keyword>
<name>A0A409XY67_9AGAR</name>
<dbReference type="SUPFAM" id="SSF55811">
    <property type="entry name" value="Nudix"/>
    <property type="match status" value="1"/>
</dbReference>
<feature type="region of interest" description="Disordered" evidence="1">
    <location>
        <begin position="254"/>
        <end position="281"/>
    </location>
</feature>
<feature type="region of interest" description="Disordered" evidence="1">
    <location>
        <begin position="388"/>
        <end position="412"/>
    </location>
</feature>
<feature type="domain" description="Nudix hydrolase" evidence="2">
    <location>
        <begin position="45"/>
        <end position="183"/>
    </location>
</feature>
<sequence>MKSNDHILPQEVLDALSEKSQSCIKSLTNYFNTLEIPDLPSSPEQKIAAVLVLLYERDGELRVLLTTRSKHLRTHAGQTALPGGKKDASDPDLIFTAFREANEEVGLPLSSPFIHTLGLLYPFISLHKILVTPVVAFLSKPDLLSTLTPAEGEVSHIFSHPLEAILDPSLAKCEPLVPIGSEDWPYETEVYNTSDSIVPMLGNTAYRMHRFRSSASPIKGLTAEILMTSSDSFDLSFSEHSAIMNQPFSLLAKVDPNVSTPTRSQASTSESHEHDDDEEHQKVVQEVAVKDKREAARLREEKLQSDLFILKKLNAAFESFNDALEETGSANERVAKQVEQTDALLNKYIDILSKSEEYARLIFDDQWEGAQADEEILERERLEAIERAKREKEEEERRRREEQARLEQERQERIKREERERIEREKAERAIRGGVRGVRGTRASSLARGAAASRAGELGLKAAASISDRAQFRRWPDARNQATTVIHIPRWKQCNPSTTAIVNSV</sequence>
<dbReference type="InterPro" id="IPR000086">
    <property type="entry name" value="NUDIX_hydrolase_dom"/>
</dbReference>
<dbReference type="Proteomes" id="UP000284706">
    <property type="component" value="Unassembled WGS sequence"/>
</dbReference>
<dbReference type="Gene3D" id="3.90.79.10">
    <property type="entry name" value="Nucleoside Triphosphate Pyrophosphohydrolase"/>
    <property type="match status" value="1"/>
</dbReference>
<dbReference type="InterPro" id="IPR013960">
    <property type="entry name" value="DASH_Duo1"/>
</dbReference>
<dbReference type="PANTHER" id="PTHR12992:SF45">
    <property type="entry name" value="NUDIX HYDROLASE DOMAIN-CONTAINING PROTEIN"/>
    <property type="match status" value="1"/>
</dbReference>
<feature type="compositionally biased region" description="Polar residues" evidence="1">
    <location>
        <begin position="257"/>
        <end position="266"/>
    </location>
</feature>